<dbReference type="AlphaFoldDB" id="A0A7C4E0G2"/>
<feature type="transmembrane region" description="Helical" evidence="1">
    <location>
        <begin position="96"/>
        <end position="115"/>
    </location>
</feature>
<keyword evidence="1" id="KW-0472">Membrane</keyword>
<evidence type="ECO:0000256" key="1">
    <source>
        <dbReference type="SAM" id="Phobius"/>
    </source>
</evidence>
<feature type="transmembrane region" description="Helical" evidence="1">
    <location>
        <begin position="121"/>
        <end position="139"/>
    </location>
</feature>
<evidence type="ECO:0000313" key="2">
    <source>
        <dbReference type="EMBL" id="HGL40933.1"/>
    </source>
</evidence>
<accession>A0A7C4E0G2</accession>
<evidence type="ECO:0000313" key="3">
    <source>
        <dbReference type="EMBL" id="HGN89760.1"/>
    </source>
</evidence>
<proteinExistence type="predicted"/>
<feature type="transmembrane region" description="Helical" evidence="1">
    <location>
        <begin position="71"/>
        <end position="89"/>
    </location>
</feature>
<organism evidence="3">
    <name type="scientific">Caldiarchaeum subterraneum</name>
    <dbReference type="NCBI Taxonomy" id="311458"/>
    <lineage>
        <taxon>Archaea</taxon>
        <taxon>Nitrososphaerota</taxon>
        <taxon>Candidatus Caldarchaeales</taxon>
        <taxon>Candidatus Caldarchaeaceae</taxon>
        <taxon>Candidatus Caldarchaeum</taxon>
    </lineage>
</organism>
<comment type="caution">
    <text evidence="3">The sequence shown here is derived from an EMBL/GenBank/DDBJ whole genome shotgun (WGS) entry which is preliminary data.</text>
</comment>
<protein>
    <submittedName>
        <fullName evidence="3">Uncharacterized protein</fullName>
    </submittedName>
</protein>
<keyword evidence="1" id="KW-1133">Transmembrane helix</keyword>
<dbReference type="EMBL" id="DTCM01000061">
    <property type="protein sequence ID" value="HGL40933.1"/>
    <property type="molecule type" value="Genomic_DNA"/>
</dbReference>
<dbReference type="EMBL" id="DTAD01000015">
    <property type="protein sequence ID" value="HGN89760.1"/>
    <property type="molecule type" value="Genomic_DNA"/>
</dbReference>
<keyword evidence="1" id="KW-0812">Transmembrane</keyword>
<feature type="transmembrane region" description="Helical" evidence="1">
    <location>
        <begin position="45"/>
        <end position="65"/>
    </location>
</feature>
<reference evidence="3" key="1">
    <citation type="journal article" date="2020" name="mSystems">
        <title>Genome- and Community-Level Interaction Insights into Carbon Utilization and Element Cycling Functions of Hydrothermarchaeota in Hydrothermal Sediment.</title>
        <authorList>
            <person name="Zhou Z."/>
            <person name="Liu Y."/>
            <person name="Xu W."/>
            <person name="Pan J."/>
            <person name="Luo Z.H."/>
            <person name="Li M."/>
        </authorList>
    </citation>
    <scope>NUCLEOTIDE SEQUENCE [LARGE SCALE GENOMIC DNA]</scope>
    <source>
        <strain evidence="3">SpSt-613</strain>
        <strain evidence="2">SpSt-669</strain>
    </source>
</reference>
<sequence length="174" mass="18482">MKRYPFVCTNCGAEYMLQAWKAVCPNCGAEFTLEAKPEKPLKSSAAPQIIGAAALLGYVVSSFFFPSVFSVFGLGLAPVAMGGMALLSLLMLTGSYIFIGAALLLSLATLVYHFLWLSAEGLPGLFLAAATAIGSGIALSRIRLHGRRKTKEMDARAMPEYSGWGAPRGDAEKP</sequence>
<name>A0A7C4E0G2_CALS0</name>
<gene>
    <name evidence="3" type="ORF">ENT82_01320</name>
    <name evidence="2" type="ORF">ENU43_04630</name>
</gene>